<dbReference type="Pfam" id="PF00583">
    <property type="entry name" value="Acetyltransf_1"/>
    <property type="match status" value="1"/>
</dbReference>
<dbReference type="EMBL" id="CP043661">
    <property type="protein sequence ID" value="QNE23153.1"/>
    <property type="molecule type" value="Genomic_DNA"/>
</dbReference>
<sequence length="144" mass="15783">MRVIDDEGLRQVEEWLAGDPVGSAVFGGFYGRAVERWTPLLSAPERHGWITYDDSGPIGFIDLEILDAEAEISYYVCPARRLTGLGRATVDQVVRLASENGARFIHAAVEPTNLPSLALLRAAAFTESGPNEYGETEFEMSLHA</sequence>
<dbReference type="PROSITE" id="PS51186">
    <property type="entry name" value="GNAT"/>
    <property type="match status" value="1"/>
</dbReference>
<reference evidence="3" key="1">
    <citation type="submission" date="2019-09" db="EMBL/GenBank/DDBJ databases">
        <title>Antimicrobial potential of Antarctic Bacteria.</title>
        <authorList>
            <person name="Benaud N."/>
            <person name="Edwards R.J."/>
            <person name="Ferrari B.C."/>
        </authorList>
    </citation>
    <scope>NUCLEOTIDE SEQUENCE [LARGE SCALE GENOMIC DNA]</scope>
    <source>
        <strain evidence="3">SPB151</strain>
    </source>
</reference>
<dbReference type="KEGG" id="kqi:F1D05_25740"/>
<dbReference type="GO" id="GO:0016747">
    <property type="term" value="F:acyltransferase activity, transferring groups other than amino-acyl groups"/>
    <property type="evidence" value="ECO:0007669"/>
    <property type="project" value="InterPro"/>
</dbReference>
<feature type="domain" description="N-acetyltransferase" evidence="1">
    <location>
        <begin position="1"/>
        <end position="144"/>
    </location>
</feature>
<reference evidence="2 3" key="2">
    <citation type="journal article" date="2020" name="Microbiol. Resour. Announc.">
        <title>Antarctic desert soil bacteria exhibit high novel natural product potential, evaluated through long-read genome sequencing and comparative genomics.</title>
        <authorList>
            <person name="Benaud N."/>
            <person name="Edwards R.J."/>
            <person name="Amos T.G."/>
            <person name="D'Agostino P.M."/>
            <person name="Gutierrez-Chavez C."/>
            <person name="Montgomery K."/>
            <person name="Nicetic I."/>
            <person name="Ferrari B.C."/>
        </authorList>
    </citation>
    <scope>NUCLEOTIDE SEQUENCE [LARGE SCALE GENOMIC DNA]</scope>
    <source>
        <strain evidence="2 3">SPB151</strain>
    </source>
</reference>
<keyword evidence="3" id="KW-1185">Reference proteome</keyword>
<organism evidence="2 3">
    <name type="scientific">Kribbella qitaiheensis</name>
    <dbReference type="NCBI Taxonomy" id="1544730"/>
    <lineage>
        <taxon>Bacteria</taxon>
        <taxon>Bacillati</taxon>
        <taxon>Actinomycetota</taxon>
        <taxon>Actinomycetes</taxon>
        <taxon>Propionibacteriales</taxon>
        <taxon>Kribbellaceae</taxon>
        <taxon>Kribbella</taxon>
    </lineage>
</organism>
<dbReference type="Proteomes" id="UP000515563">
    <property type="component" value="Chromosome"/>
</dbReference>
<accession>A0A7G6XA88</accession>
<gene>
    <name evidence="2" type="ORF">F1D05_25740</name>
</gene>
<name>A0A7G6XA88_9ACTN</name>
<protein>
    <submittedName>
        <fullName evidence="2">GNAT family N-acetyltransferase</fullName>
    </submittedName>
</protein>
<evidence type="ECO:0000313" key="2">
    <source>
        <dbReference type="EMBL" id="QNE23153.1"/>
    </source>
</evidence>
<evidence type="ECO:0000313" key="3">
    <source>
        <dbReference type="Proteomes" id="UP000515563"/>
    </source>
</evidence>
<dbReference type="InterPro" id="IPR016181">
    <property type="entry name" value="Acyl_CoA_acyltransferase"/>
</dbReference>
<dbReference type="SUPFAM" id="SSF55729">
    <property type="entry name" value="Acyl-CoA N-acyltransferases (Nat)"/>
    <property type="match status" value="1"/>
</dbReference>
<keyword evidence="2" id="KW-0808">Transferase</keyword>
<proteinExistence type="predicted"/>
<dbReference type="InterPro" id="IPR000182">
    <property type="entry name" value="GNAT_dom"/>
</dbReference>
<dbReference type="Gene3D" id="3.40.630.30">
    <property type="match status" value="1"/>
</dbReference>
<evidence type="ECO:0000259" key="1">
    <source>
        <dbReference type="PROSITE" id="PS51186"/>
    </source>
</evidence>
<dbReference type="AlphaFoldDB" id="A0A7G6XA88"/>